<dbReference type="Proteomes" id="UP001501147">
    <property type="component" value="Unassembled WGS sequence"/>
</dbReference>
<proteinExistence type="predicted"/>
<organism evidence="2 3">
    <name type="scientific">Streptomyces sanyensis</name>
    <dbReference type="NCBI Taxonomy" id="568869"/>
    <lineage>
        <taxon>Bacteria</taxon>
        <taxon>Bacillati</taxon>
        <taxon>Actinomycetota</taxon>
        <taxon>Actinomycetes</taxon>
        <taxon>Kitasatosporales</taxon>
        <taxon>Streptomycetaceae</taxon>
        <taxon>Streptomyces</taxon>
    </lineage>
</organism>
<evidence type="ECO:0000313" key="3">
    <source>
        <dbReference type="Proteomes" id="UP001501147"/>
    </source>
</evidence>
<dbReference type="Pfam" id="PF12697">
    <property type="entry name" value="Abhydrolase_6"/>
    <property type="match status" value="1"/>
</dbReference>
<dbReference type="SUPFAM" id="SSF53474">
    <property type="entry name" value="alpha/beta-Hydrolases"/>
    <property type="match status" value="1"/>
</dbReference>
<dbReference type="InterPro" id="IPR000073">
    <property type="entry name" value="AB_hydrolase_1"/>
</dbReference>
<keyword evidence="3" id="KW-1185">Reference proteome</keyword>
<protein>
    <submittedName>
        <fullName evidence="2">Alpha/beta fold hydrolase</fullName>
    </submittedName>
</protein>
<dbReference type="InterPro" id="IPR029058">
    <property type="entry name" value="AB_hydrolase_fold"/>
</dbReference>
<dbReference type="PANTHER" id="PTHR37017:SF11">
    <property type="entry name" value="ESTERASE_LIPASE_THIOESTERASE DOMAIN-CONTAINING PROTEIN"/>
    <property type="match status" value="1"/>
</dbReference>
<name>A0ABP8ZNC0_9ACTN</name>
<keyword evidence="2" id="KW-0378">Hydrolase</keyword>
<accession>A0ABP8ZNC0</accession>
<dbReference type="InterPro" id="IPR052897">
    <property type="entry name" value="Sec-Metab_Biosynth_Hydrolase"/>
</dbReference>
<gene>
    <name evidence="2" type="ORF">GCM10023329_02900</name>
</gene>
<dbReference type="PANTHER" id="PTHR37017">
    <property type="entry name" value="AB HYDROLASE-1 DOMAIN-CONTAINING PROTEIN-RELATED"/>
    <property type="match status" value="1"/>
</dbReference>
<sequence>MLREAGCGAHALTLAGLAERAGEEVGPGAHVHDIVDAIERRDLRDVVLVGHSYAGIPVGQAAGRIGDRLAHVVYVDAVVPAEGASFASVWWQGRPAFEQALAGAGGRWMPQAAPDYAGQDLTDARIEQIVSGSTPHPGASLTDPAGLLRPVGELPSTYVSCLLDAPEPGPDVAALLTAGTWRHVTMDTGHWPMFSRPAELAAVLLDAAGRPGS</sequence>
<dbReference type="Gene3D" id="3.40.50.1820">
    <property type="entry name" value="alpha/beta hydrolase"/>
    <property type="match status" value="1"/>
</dbReference>
<dbReference type="EMBL" id="BAABJV010000001">
    <property type="protein sequence ID" value="GAA4761095.1"/>
    <property type="molecule type" value="Genomic_DNA"/>
</dbReference>
<evidence type="ECO:0000313" key="2">
    <source>
        <dbReference type="EMBL" id="GAA4761095.1"/>
    </source>
</evidence>
<evidence type="ECO:0000259" key="1">
    <source>
        <dbReference type="Pfam" id="PF12697"/>
    </source>
</evidence>
<reference evidence="3" key="1">
    <citation type="journal article" date="2019" name="Int. J. Syst. Evol. Microbiol.">
        <title>The Global Catalogue of Microorganisms (GCM) 10K type strain sequencing project: providing services to taxonomists for standard genome sequencing and annotation.</title>
        <authorList>
            <consortium name="The Broad Institute Genomics Platform"/>
            <consortium name="The Broad Institute Genome Sequencing Center for Infectious Disease"/>
            <person name="Wu L."/>
            <person name="Ma J."/>
        </authorList>
    </citation>
    <scope>NUCLEOTIDE SEQUENCE [LARGE SCALE GENOMIC DNA]</scope>
    <source>
        <strain evidence="3">JCM 18324</strain>
    </source>
</reference>
<dbReference type="GO" id="GO:0016787">
    <property type="term" value="F:hydrolase activity"/>
    <property type="evidence" value="ECO:0007669"/>
    <property type="project" value="UniProtKB-KW"/>
</dbReference>
<comment type="caution">
    <text evidence="2">The sequence shown here is derived from an EMBL/GenBank/DDBJ whole genome shotgun (WGS) entry which is preliminary data.</text>
</comment>
<feature type="domain" description="AB hydrolase-1" evidence="1">
    <location>
        <begin position="3"/>
        <end position="203"/>
    </location>
</feature>